<proteinExistence type="predicted"/>
<feature type="compositionally biased region" description="Basic and acidic residues" evidence="1">
    <location>
        <begin position="34"/>
        <end position="43"/>
    </location>
</feature>
<keyword evidence="3" id="KW-1185">Reference proteome</keyword>
<evidence type="ECO:0000313" key="2">
    <source>
        <dbReference type="EMBL" id="KZP19402.1"/>
    </source>
</evidence>
<dbReference type="Proteomes" id="UP000076532">
    <property type="component" value="Unassembled WGS sequence"/>
</dbReference>
<name>A0A166HZD4_9AGAM</name>
<accession>A0A166HZD4</accession>
<organism evidence="2 3">
    <name type="scientific">Athelia psychrophila</name>
    <dbReference type="NCBI Taxonomy" id="1759441"/>
    <lineage>
        <taxon>Eukaryota</taxon>
        <taxon>Fungi</taxon>
        <taxon>Dikarya</taxon>
        <taxon>Basidiomycota</taxon>
        <taxon>Agaricomycotina</taxon>
        <taxon>Agaricomycetes</taxon>
        <taxon>Agaricomycetidae</taxon>
        <taxon>Atheliales</taxon>
        <taxon>Atheliaceae</taxon>
        <taxon>Athelia</taxon>
    </lineage>
</organism>
<feature type="compositionally biased region" description="Basic and acidic residues" evidence="1">
    <location>
        <begin position="1"/>
        <end position="10"/>
    </location>
</feature>
<feature type="region of interest" description="Disordered" evidence="1">
    <location>
        <begin position="1"/>
        <end position="43"/>
    </location>
</feature>
<gene>
    <name evidence="2" type="ORF">FIBSPDRAFT_566704</name>
</gene>
<dbReference type="AlphaFoldDB" id="A0A166HZD4"/>
<evidence type="ECO:0000256" key="1">
    <source>
        <dbReference type="SAM" id="MobiDB-lite"/>
    </source>
</evidence>
<evidence type="ECO:0000313" key="3">
    <source>
        <dbReference type="Proteomes" id="UP000076532"/>
    </source>
</evidence>
<reference evidence="2 3" key="1">
    <citation type="journal article" date="2016" name="Mol. Biol. Evol.">
        <title>Comparative Genomics of Early-Diverging Mushroom-Forming Fungi Provides Insights into the Origins of Lignocellulose Decay Capabilities.</title>
        <authorList>
            <person name="Nagy L.G."/>
            <person name="Riley R."/>
            <person name="Tritt A."/>
            <person name="Adam C."/>
            <person name="Daum C."/>
            <person name="Floudas D."/>
            <person name="Sun H."/>
            <person name="Yadav J.S."/>
            <person name="Pangilinan J."/>
            <person name="Larsson K.H."/>
            <person name="Matsuura K."/>
            <person name="Barry K."/>
            <person name="Labutti K."/>
            <person name="Kuo R."/>
            <person name="Ohm R.A."/>
            <person name="Bhattacharya S.S."/>
            <person name="Shirouzu T."/>
            <person name="Yoshinaga Y."/>
            <person name="Martin F.M."/>
            <person name="Grigoriev I.V."/>
            <person name="Hibbett D.S."/>
        </authorList>
    </citation>
    <scope>NUCLEOTIDE SEQUENCE [LARGE SCALE GENOMIC DNA]</scope>
    <source>
        <strain evidence="2 3">CBS 109695</strain>
    </source>
</reference>
<dbReference type="EMBL" id="KV417564">
    <property type="protein sequence ID" value="KZP19402.1"/>
    <property type="molecule type" value="Genomic_DNA"/>
</dbReference>
<sequence>MVASSEKRNLDAIPASARSPARAHEYPVRSTVGRTHDGGRARGTHRDFERFALQFVLHRLGAEDADSLALLHTCIMAVLTGLKTAAAFLTLKRTTTTCAHYPLSPFSYYESSSDINIPELLFRSPT</sequence>
<protein>
    <submittedName>
        <fullName evidence="2">Uncharacterized protein</fullName>
    </submittedName>
</protein>